<sequence>MQLDNRTLVALALAVTLATAGCLGFLSGTTSVEASPAIVAEDTASSSDYEKAETRDLSVNRTFSAADQERTVKVTNWAVEYHKTVGIGPLADQKAAVFATFTSPEVSVFGQSFNPLSKLSTKDFAKRMQGQYQGLTVGEEVDKTTVAVAGESTNVSQFEGTATFNGQDVDVYVVVSEPVKHEGDYVVTMAVYPQAMDGEYETVKELMRNIEHPTNATDE</sequence>
<evidence type="ECO:0000313" key="1">
    <source>
        <dbReference type="EMBL" id="MFC6953840.1"/>
    </source>
</evidence>
<name>A0ABD5VI65_9EURY</name>
<organism evidence="1 2">
    <name type="scientific">Halorubellus litoreus</name>
    <dbReference type="NCBI Taxonomy" id="755308"/>
    <lineage>
        <taxon>Archaea</taxon>
        <taxon>Methanobacteriati</taxon>
        <taxon>Methanobacteriota</taxon>
        <taxon>Stenosarchaea group</taxon>
        <taxon>Halobacteria</taxon>
        <taxon>Halobacteriales</taxon>
        <taxon>Halorubellaceae</taxon>
        <taxon>Halorubellus</taxon>
    </lineage>
</organism>
<protein>
    <submittedName>
        <fullName evidence="1">DUF6517 family protein</fullName>
    </submittedName>
</protein>
<dbReference type="Proteomes" id="UP001596395">
    <property type="component" value="Unassembled WGS sequence"/>
</dbReference>
<dbReference type="EMBL" id="JBHSXN010000002">
    <property type="protein sequence ID" value="MFC6953840.1"/>
    <property type="molecule type" value="Genomic_DNA"/>
</dbReference>
<dbReference type="RefSeq" id="WP_336350791.1">
    <property type="nucleotide sequence ID" value="NZ_JAZAQL010000002.1"/>
</dbReference>
<comment type="caution">
    <text evidence="1">The sequence shown here is derived from an EMBL/GenBank/DDBJ whole genome shotgun (WGS) entry which is preliminary data.</text>
</comment>
<keyword evidence="2" id="KW-1185">Reference proteome</keyword>
<dbReference type="Pfam" id="PF20127">
    <property type="entry name" value="DUF6517"/>
    <property type="match status" value="1"/>
</dbReference>
<dbReference type="InterPro" id="IPR045396">
    <property type="entry name" value="DUF6517"/>
</dbReference>
<evidence type="ECO:0000313" key="2">
    <source>
        <dbReference type="Proteomes" id="UP001596395"/>
    </source>
</evidence>
<proteinExistence type="predicted"/>
<dbReference type="AlphaFoldDB" id="A0ABD5VI65"/>
<gene>
    <name evidence="1" type="ORF">ACFQGB_13290</name>
</gene>
<reference evidence="1 2" key="1">
    <citation type="journal article" date="2019" name="Int. J. Syst. Evol. Microbiol.">
        <title>The Global Catalogue of Microorganisms (GCM) 10K type strain sequencing project: providing services to taxonomists for standard genome sequencing and annotation.</title>
        <authorList>
            <consortium name="The Broad Institute Genomics Platform"/>
            <consortium name="The Broad Institute Genome Sequencing Center for Infectious Disease"/>
            <person name="Wu L."/>
            <person name="Ma J."/>
        </authorList>
    </citation>
    <scope>NUCLEOTIDE SEQUENCE [LARGE SCALE GENOMIC DNA]</scope>
    <source>
        <strain evidence="1 2">GX26</strain>
    </source>
</reference>
<accession>A0ABD5VI65</accession>
<dbReference type="PROSITE" id="PS51257">
    <property type="entry name" value="PROKAR_LIPOPROTEIN"/>
    <property type="match status" value="1"/>
</dbReference>